<dbReference type="Proteomes" id="UP000190449">
    <property type="component" value="Unassembled WGS sequence"/>
</dbReference>
<dbReference type="STRING" id="28122.SAMN02745108_01918"/>
<protein>
    <recommendedName>
        <fullName evidence="3">Transglutaminase-like superfamily protein</fullName>
    </recommendedName>
</protein>
<dbReference type="EMBL" id="FUWU01000034">
    <property type="protein sequence ID" value="SJZ90341.1"/>
    <property type="molecule type" value="Genomic_DNA"/>
</dbReference>
<dbReference type="AlphaFoldDB" id="A0A1T4PG28"/>
<organism evidence="1 2">
    <name type="scientific">Fibrobacter intestinalis</name>
    <dbReference type="NCBI Taxonomy" id="28122"/>
    <lineage>
        <taxon>Bacteria</taxon>
        <taxon>Pseudomonadati</taxon>
        <taxon>Fibrobacterota</taxon>
        <taxon>Fibrobacteria</taxon>
        <taxon>Fibrobacterales</taxon>
        <taxon>Fibrobacteraceae</taxon>
        <taxon>Fibrobacter</taxon>
    </lineage>
</organism>
<name>A0A1T4PG28_9BACT</name>
<gene>
    <name evidence="1" type="ORF">SAMN02745108_01918</name>
</gene>
<proteinExistence type="predicted"/>
<reference evidence="1 2" key="1">
    <citation type="submission" date="2017-02" db="EMBL/GenBank/DDBJ databases">
        <authorList>
            <person name="Peterson S.W."/>
        </authorList>
    </citation>
    <scope>NUCLEOTIDE SEQUENCE [LARGE SCALE GENOMIC DNA]</scope>
    <source>
        <strain evidence="1 2">ATCC 43854</strain>
    </source>
</reference>
<evidence type="ECO:0000313" key="2">
    <source>
        <dbReference type="Proteomes" id="UP000190449"/>
    </source>
</evidence>
<dbReference type="RefSeq" id="WP_078776763.1">
    <property type="nucleotide sequence ID" value="NZ_FUWU01000034.1"/>
</dbReference>
<evidence type="ECO:0000313" key="1">
    <source>
        <dbReference type="EMBL" id="SJZ90341.1"/>
    </source>
</evidence>
<accession>A0A1T4PG28</accession>
<sequence length="440" mass="49506">MKKLAFLVMPLLIWGCSDNITNQNLSEEQLNSLLDSLKIAAYDSIYPEVYSDLDSSKQAFLDSLKTAAYDSIYPELYDSIYNDIYTQSTIHSLSASVYIIKEDIYTAFANQYPLMYKNSEYPISVDIKNNCSSSSWIDVSSLTQDYSSYALSSSCSAKKVVVKTWVDGFSDTTSVTQTVSNSSSTRFSPTIHFLPEKYLSLTAPVQTHFQIRAYALENDREILFFSSSDPTTIHPVQINGAEYTIVENRNWWWGVWVTPGMDSLQNILDELSKKLPDGTVKVYQKYSDDKSIAQSSSRIVKAVFEVLQARGINYIQNESAGSNGQKIKYPIEVLRTRGGLCIETTVLFASILEALGMQTFIVSVPGHAFVGWRTEKDSNTLDFVETTLIDHETSTYKYANNSAIERYNEEVDAGTFESGESELIDIEKVRKYGIMPNDIP</sequence>
<evidence type="ECO:0008006" key="3">
    <source>
        <dbReference type="Google" id="ProtNLM"/>
    </source>
</evidence>